<dbReference type="InterPro" id="IPR003782">
    <property type="entry name" value="SCO1/SenC"/>
</dbReference>
<dbReference type="SUPFAM" id="SSF52833">
    <property type="entry name" value="Thioredoxin-like"/>
    <property type="match status" value="1"/>
</dbReference>
<protein>
    <submittedName>
        <fullName evidence="5">Protein SCO1/2</fullName>
    </submittedName>
</protein>
<dbReference type="Proteomes" id="UP000553963">
    <property type="component" value="Unassembled WGS sequence"/>
</dbReference>
<dbReference type="FunFam" id="3.40.30.10:FF:000013">
    <property type="entry name" value="Blast:Protein SCO1 homolog, mitochondrial"/>
    <property type="match status" value="1"/>
</dbReference>
<name>A0A840APX0_9HYPH</name>
<dbReference type="Gene3D" id="3.40.30.10">
    <property type="entry name" value="Glutaredoxin"/>
    <property type="match status" value="1"/>
</dbReference>
<feature type="disulfide bond" description="Redox-active" evidence="4">
    <location>
        <begin position="72"/>
        <end position="76"/>
    </location>
</feature>
<keyword evidence="2 3" id="KW-0186">Copper</keyword>
<dbReference type="EMBL" id="JACIDS010000002">
    <property type="protein sequence ID" value="MBB3930446.1"/>
    <property type="molecule type" value="Genomic_DNA"/>
</dbReference>
<dbReference type="GO" id="GO:0046872">
    <property type="term" value="F:metal ion binding"/>
    <property type="evidence" value="ECO:0007669"/>
    <property type="project" value="UniProtKB-KW"/>
</dbReference>
<evidence type="ECO:0000256" key="1">
    <source>
        <dbReference type="ARBA" id="ARBA00010996"/>
    </source>
</evidence>
<feature type="binding site" evidence="3">
    <location>
        <position position="160"/>
    </location>
    <ligand>
        <name>Cu cation</name>
        <dbReference type="ChEBI" id="CHEBI:23378"/>
    </ligand>
</feature>
<keyword evidence="4" id="KW-1015">Disulfide bond</keyword>
<feature type="binding site" evidence="3">
    <location>
        <position position="72"/>
    </location>
    <ligand>
        <name>Cu cation</name>
        <dbReference type="ChEBI" id="CHEBI:23378"/>
    </ligand>
</feature>
<feature type="binding site" evidence="3">
    <location>
        <position position="76"/>
    </location>
    <ligand>
        <name>Cu cation</name>
        <dbReference type="ChEBI" id="CHEBI:23378"/>
    </ligand>
</feature>
<dbReference type="Pfam" id="PF02630">
    <property type="entry name" value="SCO1-SenC"/>
    <property type="match status" value="1"/>
</dbReference>
<accession>A0A840APX0</accession>
<keyword evidence="6" id="KW-1185">Reference proteome</keyword>
<evidence type="ECO:0000256" key="2">
    <source>
        <dbReference type="ARBA" id="ARBA00023008"/>
    </source>
</evidence>
<reference evidence="5 6" key="1">
    <citation type="submission" date="2020-08" db="EMBL/GenBank/DDBJ databases">
        <title>Genomic Encyclopedia of Type Strains, Phase IV (KMG-IV): sequencing the most valuable type-strain genomes for metagenomic binning, comparative biology and taxonomic classification.</title>
        <authorList>
            <person name="Goeker M."/>
        </authorList>
    </citation>
    <scope>NUCLEOTIDE SEQUENCE [LARGE SCALE GENOMIC DNA]</scope>
    <source>
        <strain evidence="5 6">DSM 25966</strain>
    </source>
</reference>
<organism evidence="5 6">
    <name type="scientific">Kaistia hirudinis</name>
    <dbReference type="NCBI Taxonomy" id="1293440"/>
    <lineage>
        <taxon>Bacteria</taxon>
        <taxon>Pseudomonadati</taxon>
        <taxon>Pseudomonadota</taxon>
        <taxon>Alphaproteobacteria</taxon>
        <taxon>Hyphomicrobiales</taxon>
        <taxon>Kaistiaceae</taxon>
        <taxon>Kaistia</taxon>
    </lineage>
</organism>
<dbReference type="CDD" id="cd02968">
    <property type="entry name" value="SCO"/>
    <property type="match status" value="1"/>
</dbReference>
<keyword evidence="3" id="KW-0479">Metal-binding</keyword>
<dbReference type="PANTHER" id="PTHR12151">
    <property type="entry name" value="ELECTRON TRANSPORT PROTIN SCO1/SENC FAMILY MEMBER"/>
    <property type="match status" value="1"/>
</dbReference>
<evidence type="ECO:0000313" key="5">
    <source>
        <dbReference type="EMBL" id="MBB3930446.1"/>
    </source>
</evidence>
<comment type="caution">
    <text evidence="5">The sequence shown here is derived from an EMBL/GenBank/DDBJ whole genome shotgun (WGS) entry which is preliminary data.</text>
</comment>
<dbReference type="PANTHER" id="PTHR12151:SF25">
    <property type="entry name" value="LINALOOL DEHYDRATASE_ISOMERASE DOMAIN-CONTAINING PROTEIN"/>
    <property type="match status" value="1"/>
</dbReference>
<evidence type="ECO:0000256" key="4">
    <source>
        <dbReference type="PIRSR" id="PIRSR603782-2"/>
    </source>
</evidence>
<proteinExistence type="inferred from homology"/>
<evidence type="ECO:0000313" key="6">
    <source>
        <dbReference type="Proteomes" id="UP000553963"/>
    </source>
</evidence>
<dbReference type="AlphaFoldDB" id="A0A840APX0"/>
<sequence length="197" mass="21250">MARRFKVAAWTGAVLIALGLSASLAYFLTRPETGGIAGIGGPIDLAKAGGGRFTTPDIGGKPYAIFFGFTRCPNVCPTTLSDLTLDMDELGPLADRFKVLFVSVDPDRDTPESMHDYLSAFDPRIVGLSGTTAEIAAIAKDYRVYYRKVPTEGGDYTMDHTASVYLMNAKGQLVGTLAFEEDRKTQVAKLKRLAEEG</sequence>
<comment type="similarity">
    <text evidence="1">Belongs to the SCO1/2 family.</text>
</comment>
<dbReference type="RefSeq" id="WP_183398104.1">
    <property type="nucleotide sequence ID" value="NZ_JACIDS010000002.1"/>
</dbReference>
<evidence type="ECO:0000256" key="3">
    <source>
        <dbReference type="PIRSR" id="PIRSR603782-1"/>
    </source>
</evidence>
<dbReference type="InterPro" id="IPR036249">
    <property type="entry name" value="Thioredoxin-like_sf"/>
</dbReference>
<gene>
    <name evidence="5" type="ORF">GGR25_001485</name>
</gene>